<proteinExistence type="predicted"/>
<reference evidence="1" key="1">
    <citation type="journal article" date="2020" name="Nature">
        <title>Giant virus diversity and host interactions through global metagenomics.</title>
        <authorList>
            <person name="Schulz F."/>
            <person name="Roux S."/>
            <person name="Paez-Espino D."/>
            <person name="Jungbluth S."/>
            <person name="Walsh D.A."/>
            <person name="Denef V.J."/>
            <person name="McMahon K.D."/>
            <person name="Konstantinidis K.T."/>
            <person name="Eloe-Fadrosh E.A."/>
            <person name="Kyrpides N.C."/>
            <person name="Woyke T."/>
        </authorList>
    </citation>
    <scope>NUCLEOTIDE SEQUENCE</scope>
    <source>
        <strain evidence="1">GVMAG-M-3300023184-177</strain>
    </source>
</reference>
<dbReference type="AlphaFoldDB" id="A0A6C0HW29"/>
<accession>A0A6C0HW29</accession>
<sequence>MSKNVYYEKYLKYKNKYLILKNQSGGFHKNPEDVRKELEVLFSQFQNTELNNIKNVFINKYVNIARSNEDIDYLFICLTKLLESQRKGQNIDNIIKYLINKNTNNEYLIKNNEYFNKLDDSFRVFNIFYINNPNIFLKLYKNYPFVFPFIFLPTIYECMDNFLDDLKFNKIKITSNRIIINQKFITYLYVISMFFIDNNIIIDDSEYINNFELFTNDIIMFLSETKIIGSELAQLYILYYLYKIPHNIGESILSKSILKKTIAQYTTNTSILDIFQKNKPQSIELKQSDIQKLLIYSKFNMIKFD</sequence>
<organism evidence="1">
    <name type="scientific">viral metagenome</name>
    <dbReference type="NCBI Taxonomy" id="1070528"/>
    <lineage>
        <taxon>unclassified sequences</taxon>
        <taxon>metagenomes</taxon>
        <taxon>organismal metagenomes</taxon>
    </lineage>
</organism>
<name>A0A6C0HW29_9ZZZZ</name>
<protein>
    <submittedName>
        <fullName evidence="1">Uncharacterized protein</fullName>
    </submittedName>
</protein>
<dbReference type="EMBL" id="MN740017">
    <property type="protein sequence ID" value="QHT84356.1"/>
    <property type="molecule type" value="Genomic_DNA"/>
</dbReference>
<evidence type="ECO:0000313" key="1">
    <source>
        <dbReference type="EMBL" id="QHT84356.1"/>
    </source>
</evidence>